<dbReference type="KEGG" id="erz:ER308_09555"/>
<sequence>MSAPATDMARFMRAHLGDGSVDGERILEPGTLDRMHAVHEERHPAVTGWRFGFMEDPRVDVEAFGHGGATLHETTEFLLVPDHELGIFVTYNVRSGEANPGDVVEEFLDLYGLHAPDGTEDVPTEAEAGERAETVSGEYAGHAMPDHGPAQLLGLLGRLTLTTEGDGRLVSNSPMGPDREWVEVGPYVYEEVGGPDVLAAEANDGQVAAVHLSSATPDTFAPVTGPDRFPVVAVALGLPLAAFALSLIAWAGVGVGRAWRRRRTVQERGEQSGQPTGVRAARLAAAGLSIAGVAFAGLFATGFVAGGGDLAFITEPLPLRLAYLAPYVVAILALATVAGAGYAWRHRAWSRPVRVHQTALAVLGLAFTWQLGTHGFLGL</sequence>
<evidence type="ECO:0000313" key="3">
    <source>
        <dbReference type="Proteomes" id="UP000291469"/>
    </source>
</evidence>
<evidence type="ECO:0000256" key="1">
    <source>
        <dbReference type="SAM" id="Phobius"/>
    </source>
</evidence>
<reference evidence="2 3" key="1">
    <citation type="submission" date="2019-01" db="EMBL/GenBank/DDBJ databases">
        <title>Egibacter rhizosphaerae EGI 80759T.</title>
        <authorList>
            <person name="Chen D.-D."/>
            <person name="Tian Y."/>
            <person name="Jiao J.-Y."/>
            <person name="Zhang X.-T."/>
            <person name="Zhang Y.-G."/>
            <person name="Zhang Y."/>
            <person name="Xiao M."/>
            <person name="Shu W.-S."/>
            <person name="Li W.-J."/>
        </authorList>
    </citation>
    <scope>NUCLEOTIDE SEQUENCE [LARGE SCALE GENOMIC DNA]</scope>
    <source>
        <strain evidence="2 3">EGI 80759</strain>
    </source>
</reference>
<evidence type="ECO:0000313" key="2">
    <source>
        <dbReference type="EMBL" id="QBI19773.1"/>
    </source>
</evidence>
<keyword evidence="1" id="KW-0472">Membrane</keyword>
<keyword evidence="3" id="KW-1185">Reference proteome</keyword>
<dbReference type="AlphaFoldDB" id="A0A411YET7"/>
<dbReference type="EMBL" id="CP036402">
    <property type="protein sequence ID" value="QBI19773.1"/>
    <property type="molecule type" value="Genomic_DNA"/>
</dbReference>
<dbReference type="InterPro" id="IPR012338">
    <property type="entry name" value="Beta-lactam/transpept-like"/>
</dbReference>
<proteinExistence type="predicted"/>
<feature type="transmembrane region" description="Helical" evidence="1">
    <location>
        <begin position="324"/>
        <end position="344"/>
    </location>
</feature>
<dbReference type="SUPFAM" id="SSF56601">
    <property type="entry name" value="beta-lactamase/transpeptidase-like"/>
    <property type="match status" value="1"/>
</dbReference>
<gene>
    <name evidence="2" type="ORF">ER308_09555</name>
</gene>
<feature type="transmembrane region" description="Helical" evidence="1">
    <location>
        <begin position="231"/>
        <end position="259"/>
    </location>
</feature>
<protein>
    <submittedName>
        <fullName evidence="2">Uncharacterized protein</fullName>
    </submittedName>
</protein>
<accession>A0A411YET7</accession>
<keyword evidence="1" id="KW-1133">Transmembrane helix</keyword>
<organism evidence="2 3">
    <name type="scientific">Egibacter rhizosphaerae</name>
    <dbReference type="NCBI Taxonomy" id="1670831"/>
    <lineage>
        <taxon>Bacteria</taxon>
        <taxon>Bacillati</taxon>
        <taxon>Actinomycetota</taxon>
        <taxon>Nitriliruptoria</taxon>
        <taxon>Egibacterales</taxon>
        <taxon>Egibacteraceae</taxon>
        <taxon>Egibacter</taxon>
    </lineage>
</organism>
<feature type="transmembrane region" description="Helical" evidence="1">
    <location>
        <begin position="280"/>
        <end position="304"/>
    </location>
</feature>
<keyword evidence="1" id="KW-0812">Transmembrane</keyword>
<name>A0A411YET7_9ACTN</name>
<dbReference type="Proteomes" id="UP000291469">
    <property type="component" value="Chromosome"/>
</dbReference>
<dbReference type="Gene3D" id="3.40.710.10">
    <property type="entry name" value="DD-peptidase/beta-lactamase superfamily"/>
    <property type="match status" value="1"/>
</dbReference>
<dbReference type="OrthoDB" id="4281716at2"/>